<dbReference type="Proteomes" id="UP000231179">
    <property type="component" value="Chromosome"/>
</dbReference>
<dbReference type="InterPro" id="IPR014722">
    <property type="entry name" value="Rib_uL2_dom2"/>
</dbReference>
<dbReference type="SUPFAM" id="SSF50104">
    <property type="entry name" value="Translation proteins SH3-like domain"/>
    <property type="match status" value="1"/>
</dbReference>
<dbReference type="NCBIfam" id="TIGR00038">
    <property type="entry name" value="efp"/>
    <property type="match status" value="1"/>
</dbReference>
<feature type="domain" description="Elongation factor P C-terminal" evidence="11">
    <location>
        <begin position="128"/>
        <end position="183"/>
    </location>
</feature>
<dbReference type="AlphaFoldDB" id="A0A1Y0L1U2"/>
<dbReference type="PANTHER" id="PTHR30053">
    <property type="entry name" value="ELONGATION FACTOR P"/>
    <property type="match status" value="1"/>
</dbReference>
<dbReference type="Pfam" id="PF09285">
    <property type="entry name" value="Elong-fact-P_C"/>
    <property type="match status" value="1"/>
</dbReference>
<reference evidence="13 14" key="1">
    <citation type="submission" date="2017-11" db="EMBL/GenBank/DDBJ databases">
        <title>Complete genome sequence of Spiroplasma clarkii CN-5 (DSM 19994).</title>
        <authorList>
            <person name="Tsai Y.-M."/>
            <person name="Chang A."/>
            <person name="Lo W.-S."/>
            <person name="Kuo C.-H."/>
        </authorList>
    </citation>
    <scope>NUCLEOTIDE SEQUENCE [LARGE SCALE GENOMIC DNA]</scope>
    <source>
        <strain evidence="13 14">CN-5</strain>
    </source>
</reference>
<dbReference type="OrthoDB" id="9801844at2"/>
<evidence type="ECO:0000313" key="13">
    <source>
        <dbReference type="EMBL" id="ATX71295.1"/>
    </source>
</evidence>
<dbReference type="InterPro" id="IPR012340">
    <property type="entry name" value="NA-bd_OB-fold"/>
</dbReference>
<dbReference type="SUPFAM" id="SSF50249">
    <property type="entry name" value="Nucleic acid-binding proteins"/>
    <property type="match status" value="2"/>
</dbReference>
<dbReference type="GO" id="GO:0043043">
    <property type="term" value="P:peptide biosynthetic process"/>
    <property type="evidence" value="ECO:0007669"/>
    <property type="project" value="InterPro"/>
</dbReference>
<dbReference type="Pfam" id="PF08207">
    <property type="entry name" value="EFP_N"/>
    <property type="match status" value="1"/>
</dbReference>
<organism evidence="13 14">
    <name type="scientific">Spiroplasma clarkii</name>
    <dbReference type="NCBI Taxonomy" id="2139"/>
    <lineage>
        <taxon>Bacteria</taxon>
        <taxon>Bacillati</taxon>
        <taxon>Mycoplasmatota</taxon>
        <taxon>Mollicutes</taxon>
        <taxon>Entomoplasmatales</taxon>
        <taxon>Spiroplasmataceae</taxon>
        <taxon>Spiroplasma</taxon>
    </lineage>
</organism>
<evidence type="ECO:0000256" key="5">
    <source>
        <dbReference type="ARBA" id="ARBA00022768"/>
    </source>
</evidence>
<keyword evidence="4 8" id="KW-0963">Cytoplasm</keyword>
<dbReference type="EMBL" id="CP024870">
    <property type="protein sequence ID" value="ATX71295.1"/>
    <property type="molecule type" value="Genomic_DNA"/>
</dbReference>
<dbReference type="PROSITE" id="PS01275">
    <property type="entry name" value="EFP"/>
    <property type="match status" value="1"/>
</dbReference>
<keyword evidence="5 8" id="KW-0251">Elongation factor</keyword>
<name>A0A1Y0L1U2_9MOLU</name>
<dbReference type="InterPro" id="IPR020599">
    <property type="entry name" value="Transl_elong_fac_P/YeiP"/>
</dbReference>
<dbReference type="InterPro" id="IPR011768">
    <property type="entry name" value="Transl_elongation_fac_P"/>
</dbReference>
<sequence length="186" mass="20877">MLVNDLRPGSTFLYDGNIFVVLENSFSKSGRQQGKVTVKVKNLRTGARVEMTFTGGDKVDKAMIEKKDMQYLYNDGENCVFMNTETYDQIEIPVNKLDWELKFITDGIMVKVTEYDSEILGISIPEKMELAIREAEPAVKGDTTSGAQKRAILETGLEIMVPLFIKEGDKVIINTNDGKYFGRANS</sequence>
<dbReference type="GO" id="GO:0005829">
    <property type="term" value="C:cytosol"/>
    <property type="evidence" value="ECO:0007669"/>
    <property type="project" value="UniProtKB-ARBA"/>
</dbReference>
<evidence type="ECO:0000256" key="3">
    <source>
        <dbReference type="ARBA" id="ARBA00009479"/>
    </source>
</evidence>
<evidence type="ECO:0000313" key="14">
    <source>
        <dbReference type="Proteomes" id="UP000231179"/>
    </source>
</evidence>
<dbReference type="InterPro" id="IPR008991">
    <property type="entry name" value="Translation_prot_SH3-like_sf"/>
</dbReference>
<dbReference type="SMART" id="SM01185">
    <property type="entry name" value="EFP"/>
    <property type="match status" value="1"/>
</dbReference>
<comment type="similarity">
    <text evidence="3 8 10">Belongs to the elongation factor P family.</text>
</comment>
<evidence type="ECO:0000256" key="1">
    <source>
        <dbReference type="ARBA" id="ARBA00004496"/>
    </source>
</evidence>
<dbReference type="FunFam" id="2.40.50.140:FF:000004">
    <property type="entry name" value="Elongation factor P"/>
    <property type="match status" value="1"/>
</dbReference>
<keyword evidence="14" id="KW-1185">Reference proteome</keyword>
<keyword evidence="6 8" id="KW-0648">Protein biosynthesis</keyword>
<evidence type="ECO:0000259" key="12">
    <source>
        <dbReference type="SMART" id="SM01185"/>
    </source>
</evidence>
<evidence type="ECO:0000256" key="10">
    <source>
        <dbReference type="RuleBase" id="RU004389"/>
    </source>
</evidence>
<proteinExistence type="inferred from homology"/>
<evidence type="ECO:0000256" key="4">
    <source>
        <dbReference type="ARBA" id="ARBA00022490"/>
    </source>
</evidence>
<comment type="function">
    <text evidence="7 8">Involved in peptide bond synthesis. Stimulates efficient translation and peptide-bond synthesis on native or reconstituted 70S ribosomes in vitro. Probably functions indirectly by altering the affinity of the ribosome for aminoacyl-tRNA, thus increasing their reactivity as acceptors for peptidyl transferase.</text>
</comment>
<dbReference type="InterPro" id="IPR013185">
    <property type="entry name" value="Transl_elong_KOW-like"/>
</dbReference>
<evidence type="ECO:0000256" key="7">
    <source>
        <dbReference type="ARBA" id="ARBA00025469"/>
    </source>
</evidence>
<gene>
    <name evidence="8 13" type="primary">efp</name>
    <name evidence="13" type="ORF">SCLAR_v1c09930</name>
</gene>
<dbReference type="RefSeq" id="WP_100254833.1">
    <property type="nucleotide sequence ID" value="NZ_CP015819.1"/>
</dbReference>
<evidence type="ECO:0000259" key="11">
    <source>
        <dbReference type="SMART" id="SM00841"/>
    </source>
</evidence>
<feature type="domain" description="Translation elongation factor P/YeiP central" evidence="12">
    <location>
        <begin position="66"/>
        <end position="120"/>
    </location>
</feature>
<dbReference type="Gene3D" id="2.30.30.30">
    <property type="match status" value="1"/>
</dbReference>
<dbReference type="FunFam" id="2.40.50.140:FF:000009">
    <property type="entry name" value="Elongation factor P"/>
    <property type="match status" value="1"/>
</dbReference>
<dbReference type="KEGG" id="scla:SCLARK_001433"/>
<evidence type="ECO:0000256" key="2">
    <source>
        <dbReference type="ARBA" id="ARBA00004815"/>
    </source>
</evidence>
<dbReference type="FunFam" id="2.30.30.30:FF:000003">
    <property type="entry name" value="Elongation factor P"/>
    <property type="match status" value="1"/>
</dbReference>
<evidence type="ECO:0000256" key="6">
    <source>
        <dbReference type="ARBA" id="ARBA00022917"/>
    </source>
</evidence>
<dbReference type="PANTHER" id="PTHR30053:SF12">
    <property type="entry name" value="ELONGATION FACTOR P (EF-P) FAMILY PROTEIN"/>
    <property type="match status" value="1"/>
</dbReference>
<evidence type="ECO:0000256" key="9">
    <source>
        <dbReference type="NCBIfam" id="TIGR00038"/>
    </source>
</evidence>
<dbReference type="Pfam" id="PF01132">
    <property type="entry name" value="EFP"/>
    <property type="match status" value="1"/>
</dbReference>
<dbReference type="GO" id="GO:0003746">
    <property type="term" value="F:translation elongation factor activity"/>
    <property type="evidence" value="ECO:0007669"/>
    <property type="project" value="UniProtKB-UniRule"/>
</dbReference>
<dbReference type="PIRSF" id="PIRSF005901">
    <property type="entry name" value="EF-P"/>
    <property type="match status" value="1"/>
</dbReference>
<protein>
    <recommendedName>
        <fullName evidence="8 9">Elongation factor P</fullName>
        <shortName evidence="8">EF-P</shortName>
    </recommendedName>
</protein>
<dbReference type="Gene3D" id="2.40.50.140">
    <property type="entry name" value="Nucleic acid-binding proteins"/>
    <property type="match status" value="2"/>
</dbReference>
<dbReference type="InterPro" id="IPR013852">
    <property type="entry name" value="Transl_elong_P/YeiP_CS"/>
</dbReference>
<comment type="pathway">
    <text evidence="2 8">Protein biosynthesis; polypeptide chain elongation.</text>
</comment>
<dbReference type="HAMAP" id="MF_00141">
    <property type="entry name" value="EF_P"/>
    <property type="match status" value="1"/>
</dbReference>
<dbReference type="InterPro" id="IPR015365">
    <property type="entry name" value="Elong-fact-P_C"/>
</dbReference>
<comment type="subcellular location">
    <subcellularLocation>
        <location evidence="1 8">Cytoplasm</location>
    </subcellularLocation>
</comment>
<dbReference type="UniPathway" id="UPA00345"/>
<dbReference type="CDD" id="cd05794">
    <property type="entry name" value="S1_EF-P_repeat_2"/>
    <property type="match status" value="1"/>
</dbReference>
<evidence type="ECO:0000256" key="8">
    <source>
        <dbReference type="HAMAP-Rule" id="MF_00141"/>
    </source>
</evidence>
<accession>A0A1Y0L1U2</accession>
<dbReference type="NCBIfam" id="NF001810">
    <property type="entry name" value="PRK00529.1"/>
    <property type="match status" value="1"/>
</dbReference>
<dbReference type="InterPro" id="IPR001059">
    <property type="entry name" value="Transl_elong_P/YeiP_cen"/>
</dbReference>
<dbReference type="CDD" id="cd04470">
    <property type="entry name" value="S1_EF-P_repeat_1"/>
    <property type="match status" value="1"/>
</dbReference>
<dbReference type="SMART" id="SM00841">
    <property type="entry name" value="Elong-fact-P_C"/>
    <property type="match status" value="1"/>
</dbReference>